<gene>
    <name evidence="1" type="ORF">A6A03_00530</name>
</gene>
<dbReference type="STRING" id="1707952.A6A03_00530"/>
<accession>A0A178MFF1</accession>
<evidence type="ECO:0000313" key="2">
    <source>
        <dbReference type="Proteomes" id="UP000078287"/>
    </source>
</evidence>
<protein>
    <submittedName>
        <fullName evidence="1">Uncharacterized protein</fullName>
    </submittedName>
</protein>
<dbReference type="Proteomes" id="UP000078287">
    <property type="component" value="Unassembled WGS sequence"/>
</dbReference>
<reference evidence="1 2" key="1">
    <citation type="submission" date="2016-04" db="EMBL/GenBank/DDBJ databases">
        <title>Chloroflexus islandicus sp. nov., a thermophilic filamentous anoxygenic phototrophic bacterium from geyser Strokkur (Iceland).</title>
        <authorList>
            <person name="Gaisin V.A."/>
            <person name="Kalashnikov A.M."/>
            <person name="Sukhacheva M.V."/>
            <person name="Grouzdev D.S."/>
            <person name="Ivanov T.M."/>
            <person name="Kuznetsov B."/>
            <person name="Gorlenko V.M."/>
        </authorList>
    </citation>
    <scope>NUCLEOTIDE SEQUENCE [LARGE SCALE GENOMIC DNA]</scope>
    <source>
        <strain evidence="2">isl-2</strain>
    </source>
</reference>
<evidence type="ECO:0000313" key="1">
    <source>
        <dbReference type="EMBL" id="OAN47266.1"/>
    </source>
</evidence>
<dbReference type="OrthoDB" id="160571at2"/>
<comment type="caution">
    <text evidence="1">The sequence shown here is derived from an EMBL/GenBank/DDBJ whole genome shotgun (WGS) entry which is preliminary data.</text>
</comment>
<sequence length="141" mass="16035">MKGYIYRCAPITAAQLRDLITQQVGLPCWYFSGTHLWQAPALTALERSAQIDVNRDFGHAFSQQAEVRWKQLDSDAFDVLILSERALTIPGARTLASAWEVREHPQRPLIQSGKRQQLVYYTYHAPNGAAQFTRYIAGEIK</sequence>
<dbReference type="AlphaFoldDB" id="A0A178MFF1"/>
<proteinExistence type="predicted"/>
<keyword evidence="2" id="KW-1185">Reference proteome</keyword>
<dbReference type="RefSeq" id="WP_066784181.1">
    <property type="nucleotide sequence ID" value="NZ_LWQS01000038.1"/>
</dbReference>
<organism evidence="1 2">
    <name type="scientific">Chloroflexus islandicus</name>
    <dbReference type="NCBI Taxonomy" id="1707952"/>
    <lineage>
        <taxon>Bacteria</taxon>
        <taxon>Bacillati</taxon>
        <taxon>Chloroflexota</taxon>
        <taxon>Chloroflexia</taxon>
        <taxon>Chloroflexales</taxon>
        <taxon>Chloroflexineae</taxon>
        <taxon>Chloroflexaceae</taxon>
        <taxon>Chloroflexus</taxon>
    </lineage>
</organism>
<name>A0A178MFF1_9CHLR</name>
<dbReference type="EMBL" id="LWQS01000038">
    <property type="protein sequence ID" value="OAN47266.1"/>
    <property type="molecule type" value="Genomic_DNA"/>
</dbReference>